<dbReference type="InterPro" id="IPR051550">
    <property type="entry name" value="SCF-Subunits/Alg-Epimerases"/>
</dbReference>
<dbReference type="PATRIC" id="fig|301375.6.peg.1881"/>
<dbReference type="PROSITE" id="PS51257">
    <property type="entry name" value="PROKAR_LIPOPROTEIN"/>
    <property type="match status" value="1"/>
</dbReference>
<evidence type="ECO:0000256" key="2">
    <source>
        <dbReference type="ARBA" id="ARBA00022737"/>
    </source>
</evidence>
<dbReference type="EMBL" id="LGHB01000002">
    <property type="protein sequence ID" value="KUK97484.1"/>
    <property type="molecule type" value="Genomic_DNA"/>
</dbReference>
<protein>
    <submittedName>
        <fullName evidence="5">Nitrous oxidase accessory protein-like protein</fullName>
    </submittedName>
</protein>
<dbReference type="InterPro" id="IPR022441">
    <property type="entry name" value="Para_beta_helix_rpt-2"/>
</dbReference>
<dbReference type="EMBL" id="LGFT01000007">
    <property type="protein sequence ID" value="KUK45179.1"/>
    <property type="molecule type" value="Genomic_DNA"/>
</dbReference>
<evidence type="ECO:0000313" key="7">
    <source>
        <dbReference type="Proteomes" id="UP000053961"/>
    </source>
</evidence>
<evidence type="ECO:0000256" key="1">
    <source>
        <dbReference type="ARBA" id="ARBA00004906"/>
    </source>
</evidence>
<accession>A0A101FVQ1</accession>
<dbReference type="InterPro" id="IPR006633">
    <property type="entry name" value="Carb-bd_sugar_hydrolysis-dom"/>
</dbReference>
<comment type="pathway">
    <text evidence="1">Protein modification; protein ubiquitination.</text>
</comment>
<sequence length="588" mass="63398">MLRLTITILIALFACLLVGADASRMYIVDDDGFAQYHSIGEAVAIANDGDTIYIKPGIYEEHIVLDKSLTLMPPRGEEGDVNLASDGSDIGIEVLADGCKIEGLTITDFAGPGIFVESKGNEIRKNSFADNVHGIFLNNTSGNLLEMNRMEGGYCGIVLLASRENIIRSNVADGCILAGVLLNSSSKNDIVGNEAKGCTRGVYLITKSQENQVNGCSMVDCDYGVLLEKSSQANVIIGCDFENSTTALALNGVSKSQIQNNSIANSTNGIVLFSSAENSAVENEFVRVDTGIMISESSAGNIFTNNEIEESSSGIVITDSPANKFEGNVQTKVRWGLYVDGSTEESFDNQISESNQINGKPILYLYDRSNEEISGRESGHITLASCEKCVVENSSVTNDALFVYSSRGCKIQDNVISGGYGMRLQGSDENEIVGNLACDNRFSGILLLESNRNLIRKNTLSQNGRDGLSLVESDSNIVTMNTAEANRNTGIRLLSSNETEITENSVIGNGVGIELGESSGCIVYRNNLIENAVQARDDGENLWDWGALKGGNYWSDHSCQGNPCQSMPRAIGNLTADYYPFRDRDGWT</sequence>
<dbReference type="InterPro" id="IPR006626">
    <property type="entry name" value="PbH1"/>
</dbReference>
<dbReference type="InterPro" id="IPR011050">
    <property type="entry name" value="Pectin_lyase_fold/virulence"/>
</dbReference>
<feature type="domain" description="Carbohydrate-binding/sugar hydrolysis" evidence="4">
    <location>
        <begin position="415"/>
        <end position="565"/>
    </location>
</feature>
<gene>
    <name evidence="5" type="ORF">XD72_0428</name>
    <name evidence="6" type="ORF">XE07_0314</name>
</gene>
<organism evidence="5 8">
    <name type="scientific">Methanothrix harundinacea</name>
    <dbReference type="NCBI Taxonomy" id="301375"/>
    <lineage>
        <taxon>Archaea</taxon>
        <taxon>Methanobacteriati</taxon>
        <taxon>Methanobacteriota</taxon>
        <taxon>Stenosarchaea group</taxon>
        <taxon>Methanomicrobia</taxon>
        <taxon>Methanotrichales</taxon>
        <taxon>Methanotrichaceae</taxon>
        <taxon>Methanothrix</taxon>
    </lineage>
</organism>
<dbReference type="NCBIfam" id="TIGR03804">
    <property type="entry name" value="para_beta_helix"/>
    <property type="match status" value="6"/>
</dbReference>
<proteinExistence type="predicted"/>
<dbReference type="InterPro" id="IPR007742">
    <property type="entry name" value="NosD_dom"/>
</dbReference>
<dbReference type="SMART" id="SM00722">
    <property type="entry name" value="CASH"/>
    <property type="match status" value="3"/>
</dbReference>
<evidence type="ECO:0000313" key="6">
    <source>
        <dbReference type="EMBL" id="KUK97484.1"/>
    </source>
</evidence>
<evidence type="ECO:0000259" key="4">
    <source>
        <dbReference type="SMART" id="SM00722"/>
    </source>
</evidence>
<feature type="domain" description="Carbohydrate-binding/sugar hydrolysis" evidence="4">
    <location>
        <begin position="185"/>
        <end position="340"/>
    </location>
</feature>
<evidence type="ECO:0000256" key="3">
    <source>
        <dbReference type="ARBA" id="ARBA00022786"/>
    </source>
</evidence>
<comment type="caution">
    <text evidence="5">The sequence shown here is derived from an EMBL/GenBank/DDBJ whole genome shotgun (WGS) entry which is preliminary data.</text>
</comment>
<dbReference type="Gene3D" id="2.160.20.10">
    <property type="entry name" value="Single-stranded right-handed beta-helix, Pectin lyase-like"/>
    <property type="match status" value="3"/>
</dbReference>
<dbReference type="PANTHER" id="PTHR22990">
    <property type="entry name" value="F-BOX ONLY PROTEIN"/>
    <property type="match status" value="1"/>
</dbReference>
<dbReference type="AlphaFoldDB" id="A0A101FVQ1"/>
<evidence type="ECO:0000313" key="8">
    <source>
        <dbReference type="Proteomes" id="UP000057043"/>
    </source>
</evidence>
<name>A0A101FVQ1_9EURY</name>
<keyword evidence="3" id="KW-0833">Ubl conjugation pathway</keyword>
<dbReference type="SUPFAM" id="SSF51126">
    <property type="entry name" value="Pectin lyase-like"/>
    <property type="match status" value="3"/>
</dbReference>
<dbReference type="Pfam" id="PF05048">
    <property type="entry name" value="NosD"/>
    <property type="match status" value="2"/>
</dbReference>
<evidence type="ECO:0000313" key="5">
    <source>
        <dbReference type="EMBL" id="KUK45179.1"/>
    </source>
</evidence>
<dbReference type="Proteomes" id="UP000053961">
    <property type="component" value="Unassembled WGS sequence"/>
</dbReference>
<feature type="domain" description="Carbohydrate-binding/sugar hydrolysis" evidence="4">
    <location>
        <begin position="54"/>
        <end position="183"/>
    </location>
</feature>
<dbReference type="PANTHER" id="PTHR22990:SF15">
    <property type="entry name" value="F-BOX ONLY PROTEIN 10"/>
    <property type="match status" value="1"/>
</dbReference>
<dbReference type="SMART" id="SM00710">
    <property type="entry name" value="PbH1"/>
    <property type="match status" value="14"/>
</dbReference>
<reference evidence="6" key="1">
    <citation type="journal article" date="2015" name="MBio">
        <title>Genome-resolved metagenomic analysis reveals roles for candidate phyla and other microbial community members in biogeochemical transformations in oil reservoirs.</title>
        <authorList>
            <person name="Hu P."/>
            <person name="Tom L."/>
            <person name="Singh A."/>
            <person name="Thomas B.C."/>
            <person name="Baker B.J."/>
            <person name="Piceno Y.M."/>
            <person name="Andersen G.L."/>
            <person name="Banfield J.F."/>
        </authorList>
    </citation>
    <scope>NUCLEOTIDE SEQUENCE [LARGE SCALE GENOMIC DNA]</scope>
    <source>
        <strain evidence="6">56_747</strain>
    </source>
</reference>
<dbReference type="Proteomes" id="UP000057043">
    <property type="component" value="Unassembled WGS sequence"/>
</dbReference>
<reference evidence="7 8" key="2">
    <citation type="journal article" date="2015" name="MBio">
        <title>Genome-Resolved Metagenomic Analysis Reveals Roles for Candidate Phyla and Other Microbial Community Members in Biogeochemical Transformations in Oil Reservoirs.</title>
        <authorList>
            <person name="Hu P."/>
            <person name="Tom L."/>
            <person name="Singh A."/>
            <person name="Thomas B.C."/>
            <person name="Baker B.J."/>
            <person name="Piceno Y.M."/>
            <person name="Andersen G.L."/>
            <person name="Banfield J.F."/>
        </authorList>
    </citation>
    <scope>NUCLEOTIDE SEQUENCE [LARGE SCALE GENOMIC DNA]</scope>
    <source>
        <strain evidence="5">57_489</strain>
    </source>
</reference>
<dbReference type="InterPro" id="IPR012334">
    <property type="entry name" value="Pectin_lyas_fold"/>
</dbReference>
<keyword evidence="2" id="KW-0677">Repeat</keyword>